<dbReference type="InterPro" id="IPR057373">
    <property type="entry name" value="ZNFX1"/>
</dbReference>
<keyword evidence="1" id="KW-0067">ATP-binding</keyword>
<dbReference type="InterPro" id="IPR045055">
    <property type="entry name" value="DNA2/NAM7-like"/>
</dbReference>
<dbReference type="Pfam" id="PF25396">
    <property type="entry name" value="ZNFX1"/>
    <property type="match status" value="1"/>
</dbReference>
<evidence type="ECO:0000256" key="2">
    <source>
        <dbReference type="SAM" id="MobiDB-lite"/>
    </source>
</evidence>
<dbReference type="InterPro" id="IPR027417">
    <property type="entry name" value="P-loop_NTPase"/>
</dbReference>
<dbReference type="GO" id="GO:0031380">
    <property type="term" value="C:nuclear RNA-directed RNA polymerase complex"/>
    <property type="evidence" value="ECO:0007669"/>
    <property type="project" value="TreeGrafter"/>
</dbReference>
<dbReference type="InterPro" id="IPR041679">
    <property type="entry name" value="DNA2/NAM7-like_C"/>
</dbReference>
<dbReference type="GeneID" id="38117989"/>
<feature type="domain" description="DNA2/NAM7 helicase-like C-terminal" evidence="4">
    <location>
        <begin position="700"/>
        <end position="883"/>
    </location>
</feature>
<evidence type="ECO:0000259" key="5">
    <source>
        <dbReference type="Pfam" id="PF25396"/>
    </source>
</evidence>
<dbReference type="CDD" id="cd18808">
    <property type="entry name" value="SF1_C_Upf1"/>
    <property type="match status" value="1"/>
</dbReference>
<dbReference type="RefSeq" id="XP_026601667.1">
    <property type="nucleotide sequence ID" value="XM_026749635.1"/>
</dbReference>
<dbReference type="GO" id="GO:0004386">
    <property type="term" value="F:helicase activity"/>
    <property type="evidence" value="ECO:0007669"/>
    <property type="project" value="InterPro"/>
</dbReference>
<dbReference type="PANTHER" id="PTHR10887:SF341">
    <property type="entry name" value="NFX1-TYPE ZINC FINGER-CONTAINING PROTEIN 1"/>
    <property type="match status" value="1"/>
</dbReference>
<feature type="compositionally biased region" description="Basic and acidic residues" evidence="2">
    <location>
        <begin position="1037"/>
        <end position="1053"/>
    </location>
</feature>
<dbReference type="InterPro" id="IPR047187">
    <property type="entry name" value="SF1_C_Upf1"/>
</dbReference>
<accession>A0A3D8REG9</accession>
<dbReference type="Pfam" id="PF13087">
    <property type="entry name" value="AAA_12"/>
    <property type="match status" value="1"/>
</dbReference>
<dbReference type="Proteomes" id="UP000256690">
    <property type="component" value="Unassembled WGS sequence"/>
</dbReference>
<name>A0A3D8REG9_9EURO</name>
<dbReference type="Gene3D" id="3.40.50.300">
    <property type="entry name" value="P-loop containing nucleotide triphosphate hydrolases"/>
    <property type="match status" value="3"/>
</dbReference>
<comment type="caution">
    <text evidence="6">The sequence shown here is derived from an EMBL/GenBank/DDBJ whole genome shotgun (WGS) entry which is preliminary data.</text>
</comment>
<evidence type="ECO:0000256" key="1">
    <source>
        <dbReference type="ARBA" id="ARBA00022806"/>
    </source>
</evidence>
<feature type="region of interest" description="Disordered" evidence="2">
    <location>
        <begin position="1035"/>
        <end position="1071"/>
    </location>
</feature>
<keyword evidence="1" id="KW-0547">Nucleotide-binding</keyword>
<evidence type="ECO:0000313" key="7">
    <source>
        <dbReference type="Proteomes" id="UP000256690"/>
    </source>
</evidence>
<feature type="domain" description="DNA2/NAM7 helicase helicase" evidence="3">
    <location>
        <begin position="315"/>
        <end position="685"/>
    </location>
</feature>
<dbReference type="EMBL" id="PVWQ01000009">
    <property type="protein sequence ID" value="RDW72447.1"/>
    <property type="molecule type" value="Genomic_DNA"/>
</dbReference>
<feature type="domain" description="ZNFX1" evidence="5">
    <location>
        <begin position="132"/>
        <end position="239"/>
    </location>
</feature>
<proteinExistence type="predicted"/>
<keyword evidence="7" id="KW-1185">Reference proteome</keyword>
<keyword evidence="1" id="KW-0378">Hydrolase</keyword>
<evidence type="ECO:0000259" key="4">
    <source>
        <dbReference type="Pfam" id="PF13087"/>
    </source>
</evidence>
<gene>
    <name evidence="6" type="ORF">DSM5745_07619</name>
</gene>
<sequence>MDSDDEINAQLAERFKRTTLSSPATINTRALNARTVAIVTKDIRKYFDDLHKHDPDTLSSKPWLSKPELPSSDEIFGTDEEFVDLEPNKIEGPWESKDAYLKAHYDLIREEAVASLRDAVAIFRADPDMCDDKSVSVYEKVYVTGLTFARQGLAFKLQFSTNRAGRNIAWEYSKRLVSGSVVALSPADDAFQTKCVIAVVAARPLDGVRLLPPEVDVLFANPLDADFDPQLEWVMVEAKQGYYEASRHLMTALQKMSSESFPLSDQICSLSPHISAPAYVQNNSIVNIHSAITDSNEEGKLDILQNWPHSPLGDLDATQWDALEQMLTKQLAIIQGPPGTGKTYVSVLALRIMLSNMKADDPPIVVASQTNHALDQLLTHVSRFERQYVRLGGRSACPEIRKRTIFNIRREEPMPNFPGGTLGNAFKSHKRLSNTIAELLQPFNEANSGQPLPSTLFKKYGLLTTKQYDSLEKGAKRWVSAGQEQGEADPLVPWLGDQAAPFEVTYTKEDFGFAGDEVDLEYEQLKELEAEQGLNDDDEDESLKGLLTLLKEGFYGKANSHSNPGRYEDMWEVPVKARGGVYNELRGQLKQKILREFRQLLVAYEQAIENLRIGGWERDHIVLQNAKVLGMTTTGLSKYRALVSSMKPRIVLIEEAAQAIEGPIAAACLDSLQQLILVGDHKQLRGNCSVQDLEGDPFYLDISMFERLVNNGMPYVTLQRQRRMAPEIRQLLSPIYGLLEDHECVTKREEVPGMGNIRSFLFSHDWLESSDDMSKTNDKEAAMVVEFFAYLVLNNTPVKDITVLTFYNGQRKKILKMMKSHRYLQGHYIKVVTVDSYQGEENEVVILSLVRNGRQGIGFLSNANRVCVALSRARRGFYIFGNENLLAADELWAQVLYILGNKNPEPRVGHMLPLTYPSDWKNTNGGCELACGEKLSCGHQCALRCHSCDCEEAKRLETLAHEPAQFIADMDRGVSPKKNEDGCEKHLAIKKFQAYANGGSKEHDAILEQIAELQQRKEELENRGFCFEAPAVSGAIGHKEPDSDAQKGQEKQENSTFGQAQPDTEVDLIEF</sequence>
<reference evidence="6 7" key="1">
    <citation type="journal article" date="2018" name="IMA Fungus">
        <title>IMA Genome-F 9: Draft genome sequence of Annulohypoxylon stygium, Aspergillus mulundensis, Berkeleyomyces basicola (syn. Thielaviopsis basicola), Ceratocystis smalleyi, two Cercospora beticola strains, Coleophoma cylindrospora, Fusarium fracticaudum, Phialophora cf. hyalina, and Morchella septimelata.</title>
        <authorList>
            <person name="Wingfield B.D."/>
            <person name="Bills G.F."/>
            <person name="Dong Y."/>
            <person name="Huang W."/>
            <person name="Nel W.J."/>
            <person name="Swalarsk-Parry B.S."/>
            <person name="Vaghefi N."/>
            <person name="Wilken P.M."/>
            <person name="An Z."/>
            <person name="de Beer Z.W."/>
            <person name="De Vos L."/>
            <person name="Chen L."/>
            <person name="Duong T.A."/>
            <person name="Gao Y."/>
            <person name="Hammerbacher A."/>
            <person name="Kikkert J.R."/>
            <person name="Li Y."/>
            <person name="Li H."/>
            <person name="Li K."/>
            <person name="Li Q."/>
            <person name="Liu X."/>
            <person name="Ma X."/>
            <person name="Naidoo K."/>
            <person name="Pethybridge S.J."/>
            <person name="Sun J."/>
            <person name="Steenkamp E.T."/>
            <person name="van der Nest M.A."/>
            <person name="van Wyk S."/>
            <person name="Wingfield M.J."/>
            <person name="Xiong C."/>
            <person name="Yue Q."/>
            <person name="Zhang X."/>
        </authorList>
    </citation>
    <scope>NUCLEOTIDE SEQUENCE [LARGE SCALE GENOMIC DNA]</scope>
    <source>
        <strain evidence="6 7">DSM 5745</strain>
    </source>
</reference>
<dbReference type="InterPro" id="IPR041677">
    <property type="entry name" value="DNA2/NAM7_AAA_11"/>
</dbReference>
<dbReference type="OrthoDB" id="409395at2759"/>
<dbReference type="STRING" id="1810919.A0A3D8REG9"/>
<dbReference type="GO" id="GO:0031048">
    <property type="term" value="P:regulatory ncRNA-mediated heterochromatin formation"/>
    <property type="evidence" value="ECO:0007669"/>
    <property type="project" value="TreeGrafter"/>
</dbReference>
<organism evidence="6 7">
    <name type="scientific">Aspergillus mulundensis</name>
    <dbReference type="NCBI Taxonomy" id="1810919"/>
    <lineage>
        <taxon>Eukaryota</taxon>
        <taxon>Fungi</taxon>
        <taxon>Dikarya</taxon>
        <taxon>Ascomycota</taxon>
        <taxon>Pezizomycotina</taxon>
        <taxon>Eurotiomycetes</taxon>
        <taxon>Eurotiomycetidae</taxon>
        <taxon>Eurotiales</taxon>
        <taxon>Aspergillaceae</taxon>
        <taxon>Aspergillus</taxon>
        <taxon>Aspergillus subgen. Nidulantes</taxon>
    </lineage>
</organism>
<evidence type="ECO:0000259" key="3">
    <source>
        <dbReference type="Pfam" id="PF13086"/>
    </source>
</evidence>
<protein>
    <recommendedName>
        <fullName evidence="8">Helicase required for RNAi-mediated heterochromatin assembly 1</fullName>
    </recommendedName>
</protein>
<dbReference type="AlphaFoldDB" id="A0A3D8REG9"/>
<dbReference type="CDD" id="cd06008">
    <property type="entry name" value="NF-X1-zinc-finger"/>
    <property type="match status" value="1"/>
</dbReference>
<evidence type="ECO:0008006" key="8">
    <source>
        <dbReference type="Google" id="ProtNLM"/>
    </source>
</evidence>
<dbReference type="Pfam" id="PF13086">
    <property type="entry name" value="AAA_11"/>
    <property type="match status" value="1"/>
</dbReference>
<keyword evidence="1" id="KW-0347">Helicase</keyword>
<dbReference type="PANTHER" id="PTHR10887">
    <property type="entry name" value="DNA2/NAM7 HELICASE FAMILY"/>
    <property type="match status" value="1"/>
</dbReference>
<dbReference type="SUPFAM" id="SSF52540">
    <property type="entry name" value="P-loop containing nucleoside triphosphate hydrolases"/>
    <property type="match status" value="1"/>
</dbReference>
<evidence type="ECO:0000313" key="6">
    <source>
        <dbReference type="EMBL" id="RDW72447.1"/>
    </source>
</evidence>